<feature type="domain" description="DUF7605" evidence="4">
    <location>
        <begin position="808"/>
        <end position="988"/>
    </location>
</feature>
<accession>A0A6A5XUC1</accession>
<dbReference type="PANTHER" id="PTHR36681">
    <property type="entry name" value="NUCLEAR GTPASE, GERMINAL CENTER-ASSOCIATED, TANDEM DUPLICATE 3"/>
    <property type="match status" value="1"/>
</dbReference>
<dbReference type="GeneID" id="54290548"/>
<dbReference type="Pfam" id="PF00350">
    <property type="entry name" value="Dynamin_N"/>
    <property type="match status" value="1"/>
</dbReference>
<evidence type="ECO:0000259" key="4">
    <source>
        <dbReference type="Pfam" id="PF24564"/>
    </source>
</evidence>
<proteinExistence type="predicted"/>
<protein>
    <recommendedName>
        <fullName evidence="7">G domain-containing protein</fullName>
    </recommendedName>
</protein>
<dbReference type="OrthoDB" id="3598281at2759"/>
<dbReference type="Gene3D" id="3.40.50.300">
    <property type="entry name" value="P-loop containing nucleotide triphosphate hydrolases"/>
    <property type="match status" value="1"/>
</dbReference>
<dbReference type="PANTHER" id="PTHR36681:SF3">
    <property type="entry name" value="NUCLEAR GTPASE, GERMINAL CENTER-ASSOCIATED, TANDEM DUPLICATE 3"/>
    <property type="match status" value="1"/>
</dbReference>
<sequence length="1090" mass="122841">MTDWRAYHARIVRDFPSRSQLPPGSYVAGIREPANSPTEEARIFKFGVNSFAFEGNIQPPATFISELDIYGDRFVLLQACLTDSALPTMSRHMPVSIVDDSEVAPVQVDPESAITEPVHTIRRLIEQDDPDILEAGVRQGIKTLEQLRDVFSQAVVTTPEAQVWLDSITDLLSTPKHNRQYFGVVGNTGAGKSSIINALLDEERLVPTNCMRACTAVVTEISWNEFTNPGHRYRAEIEFLTPEEWRLELSLLLDETSNDGTVFNDMSNSGTAAGVAWAKLQALFPELTKAMVPSCTLDSLMTEQSVAQLLGKTICIASSEAGDFYRQVQTYVDSKEKSSGKSKKDKDGSAFGFWPLIKVVRIYVRSAVLANGAVLVDLPGLQDDNAARAAVADSYIRKCNGMLIVAPITRAVDDKSAKDLLGDTFRRQLKFDCAFSGITFVCSKTDDIEIREAAESLRIQDQISGFQEEIDNSKTTKKHLEIRRGTLRERLEGLNSYYDDLYEKEDQWQSLQQKLESGEQVYAPQEASGKRRKGNARGNAQKRSRLDHSDHAREYISDSESDEDIMKRPPVPLTIDSVQQALKNIRSERHELRTVRNDTTTEIKEVNEALKDADARIAANASQIAARCISERNNYSRQRIQRDFATGVKEVDEESAIRSNEQQFDPEDAIRDYDEIANALPVFCVSSRAYQRLQGRSEDDGVTPGFSSLLQTEVPQLQSHYRELTKHKRIQSARTFLQDLCSEILSCHKWSKNTNTVATSNKEIRDPEAMLCQLESVWDTIAEECSVKLKELVCEKLHMKCRAVADNATDEALEISRNWVQGRSDHGLPFQTYKAVVRRHGVFHSNSSGIHDFNADLMKPIMKQLGATWERTFQSRVPKALDECIKRFQAELRSFYSAVNADSLHRAAGDFNDITVERQAQRAEQSFDTLRVCLLEEIMEEQRNANREFVPVVKSEMHDAYVACSAEKGVGSFARMKSTMDTHVDNKRHTMFHSAIDRTAELLDRLCAHIEKKIKKKVKRTITHLRANHAARPASLAKTATRVQEHVDFKAEVFSILQRNNERFGTILNGEADADVVEFVKNEFRGVSID</sequence>
<dbReference type="Proteomes" id="UP000799778">
    <property type="component" value="Unassembled WGS sequence"/>
</dbReference>
<reference evidence="5" key="1">
    <citation type="journal article" date="2020" name="Stud. Mycol.">
        <title>101 Dothideomycetes genomes: a test case for predicting lifestyles and emergence of pathogens.</title>
        <authorList>
            <person name="Haridas S."/>
            <person name="Albert R."/>
            <person name="Binder M."/>
            <person name="Bloem J."/>
            <person name="Labutti K."/>
            <person name="Salamov A."/>
            <person name="Andreopoulos B."/>
            <person name="Baker S."/>
            <person name="Barry K."/>
            <person name="Bills G."/>
            <person name="Bluhm B."/>
            <person name="Cannon C."/>
            <person name="Castanera R."/>
            <person name="Culley D."/>
            <person name="Daum C."/>
            <person name="Ezra D."/>
            <person name="Gonzalez J."/>
            <person name="Henrissat B."/>
            <person name="Kuo A."/>
            <person name="Liang C."/>
            <person name="Lipzen A."/>
            <person name="Lutzoni F."/>
            <person name="Magnuson J."/>
            <person name="Mondo S."/>
            <person name="Nolan M."/>
            <person name="Ohm R."/>
            <person name="Pangilinan J."/>
            <person name="Park H.-J."/>
            <person name="Ramirez L."/>
            <person name="Alfaro M."/>
            <person name="Sun H."/>
            <person name="Tritt A."/>
            <person name="Yoshinaga Y."/>
            <person name="Zwiers L.-H."/>
            <person name="Turgeon B."/>
            <person name="Goodwin S."/>
            <person name="Spatafora J."/>
            <person name="Crous P."/>
            <person name="Grigoriev I."/>
        </authorList>
    </citation>
    <scope>NUCLEOTIDE SEQUENCE</scope>
    <source>
        <strain evidence="5">CBS 175.79</strain>
    </source>
</reference>
<dbReference type="SUPFAM" id="SSF52540">
    <property type="entry name" value="P-loop containing nucleoside triphosphate hydrolases"/>
    <property type="match status" value="1"/>
</dbReference>
<keyword evidence="6" id="KW-1185">Reference proteome</keyword>
<evidence type="ECO:0000256" key="2">
    <source>
        <dbReference type="SAM" id="MobiDB-lite"/>
    </source>
</evidence>
<dbReference type="InterPro" id="IPR045063">
    <property type="entry name" value="Dynamin_N"/>
</dbReference>
<evidence type="ECO:0000313" key="6">
    <source>
        <dbReference type="Proteomes" id="UP000799778"/>
    </source>
</evidence>
<dbReference type="EMBL" id="ML978069">
    <property type="protein sequence ID" value="KAF2016407.1"/>
    <property type="molecule type" value="Genomic_DNA"/>
</dbReference>
<feature type="region of interest" description="Disordered" evidence="2">
    <location>
        <begin position="515"/>
        <end position="569"/>
    </location>
</feature>
<feature type="compositionally biased region" description="Basic and acidic residues" evidence="2">
    <location>
        <begin position="544"/>
        <end position="556"/>
    </location>
</feature>
<feature type="coiled-coil region" evidence="1">
    <location>
        <begin position="575"/>
        <end position="616"/>
    </location>
</feature>
<evidence type="ECO:0008006" key="7">
    <source>
        <dbReference type="Google" id="ProtNLM"/>
    </source>
</evidence>
<dbReference type="AlphaFoldDB" id="A0A6A5XUC1"/>
<feature type="compositionally biased region" description="Basic residues" evidence="2">
    <location>
        <begin position="530"/>
        <end position="543"/>
    </location>
</feature>
<dbReference type="InterPro" id="IPR056024">
    <property type="entry name" value="DUF7605"/>
</dbReference>
<dbReference type="InterPro" id="IPR027417">
    <property type="entry name" value="P-loop_NTPase"/>
</dbReference>
<evidence type="ECO:0000256" key="1">
    <source>
        <dbReference type="SAM" id="Coils"/>
    </source>
</evidence>
<name>A0A6A5XUC1_9PLEO</name>
<evidence type="ECO:0000313" key="5">
    <source>
        <dbReference type="EMBL" id="KAF2016407.1"/>
    </source>
</evidence>
<feature type="domain" description="Dynamin N-terminal" evidence="3">
    <location>
        <begin position="184"/>
        <end position="420"/>
    </location>
</feature>
<gene>
    <name evidence="5" type="ORF">BU24DRAFT_481019</name>
</gene>
<evidence type="ECO:0000259" key="3">
    <source>
        <dbReference type="Pfam" id="PF00350"/>
    </source>
</evidence>
<keyword evidence="1" id="KW-0175">Coiled coil</keyword>
<organism evidence="5 6">
    <name type="scientific">Aaosphaeria arxii CBS 175.79</name>
    <dbReference type="NCBI Taxonomy" id="1450172"/>
    <lineage>
        <taxon>Eukaryota</taxon>
        <taxon>Fungi</taxon>
        <taxon>Dikarya</taxon>
        <taxon>Ascomycota</taxon>
        <taxon>Pezizomycotina</taxon>
        <taxon>Dothideomycetes</taxon>
        <taxon>Pleosporomycetidae</taxon>
        <taxon>Pleosporales</taxon>
        <taxon>Pleosporales incertae sedis</taxon>
        <taxon>Aaosphaeria</taxon>
    </lineage>
</organism>
<dbReference type="Pfam" id="PF24564">
    <property type="entry name" value="DUF7605"/>
    <property type="match status" value="1"/>
</dbReference>
<dbReference type="RefSeq" id="XP_033384746.1">
    <property type="nucleotide sequence ID" value="XM_033533151.1"/>
</dbReference>